<dbReference type="EMBL" id="JACCBX010000002">
    <property type="protein sequence ID" value="NYE04463.1"/>
    <property type="molecule type" value="Genomic_DNA"/>
</dbReference>
<protein>
    <submittedName>
        <fullName evidence="1">Uncharacterized protein</fullName>
    </submittedName>
</protein>
<name>A0A852T742_9BACI</name>
<proteinExistence type="predicted"/>
<organism evidence="1 2">
    <name type="scientific">Neobacillus niacini</name>
    <dbReference type="NCBI Taxonomy" id="86668"/>
    <lineage>
        <taxon>Bacteria</taxon>
        <taxon>Bacillati</taxon>
        <taxon>Bacillota</taxon>
        <taxon>Bacilli</taxon>
        <taxon>Bacillales</taxon>
        <taxon>Bacillaceae</taxon>
        <taxon>Neobacillus</taxon>
    </lineage>
</organism>
<reference evidence="2" key="2">
    <citation type="submission" date="2020-08" db="EMBL/GenBank/DDBJ databases">
        <title>The Agave Microbiome: Exploring the role of microbial communities in plant adaptations to desert environments.</title>
        <authorList>
            <person name="Partida-Martinez L.P."/>
        </authorList>
    </citation>
    <scope>NUCLEOTIDE SEQUENCE [LARGE SCALE GENOMIC DNA]</scope>
    <source>
        <strain evidence="2">AT2.8</strain>
    </source>
</reference>
<accession>A0A852T742</accession>
<gene>
    <name evidence="1" type="ORF">F4694_001207</name>
</gene>
<evidence type="ECO:0000313" key="1">
    <source>
        <dbReference type="EMBL" id="NYE04463.1"/>
    </source>
</evidence>
<dbReference type="AlphaFoldDB" id="A0A852T742"/>
<reference evidence="2" key="1">
    <citation type="submission" date="2020-07" db="EMBL/GenBank/DDBJ databases">
        <authorList>
            <person name="Partida-Martinez L."/>
            <person name="Huntemann M."/>
            <person name="Clum A."/>
            <person name="Wang J."/>
            <person name="Palaniappan K."/>
            <person name="Ritter S."/>
            <person name="Chen I.-M."/>
            <person name="Stamatis D."/>
            <person name="Reddy T."/>
            <person name="O'Malley R."/>
            <person name="Daum C."/>
            <person name="Shapiro N."/>
            <person name="Ivanova N."/>
            <person name="Kyrpides N."/>
            <person name="Woyke T."/>
        </authorList>
    </citation>
    <scope>NUCLEOTIDE SEQUENCE [LARGE SCALE GENOMIC DNA]</scope>
    <source>
        <strain evidence="2">AT2.8</strain>
    </source>
</reference>
<comment type="caution">
    <text evidence="1">The sequence shown here is derived from an EMBL/GenBank/DDBJ whole genome shotgun (WGS) entry which is preliminary data.</text>
</comment>
<evidence type="ECO:0000313" key="2">
    <source>
        <dbReference type="Proteomes" id="UP000548423"/>
    </source>
</evidence>
<sequence length="53" mass="6388">MVLSVEAVKSKHYKKQVCPRFTEARGTCFFENLFVYIRSLFDIEREVDFYFVT</sequence>
<dbReference type="Proteomes" id="UP000548423">
    <property type="component" value="Unassembled WGS sequence"/>
</dbReference>